<evidence type="ECO:0000256" key="1">
    <source>
        <dbReference type="ARBA" id="ARBA00022553"/>
    </source>
</evidence>
<dbReference type="InterPro" id="IPR011006">
    <property type="entry name" value="CheY-like_superfamily"/>
</dbReference>
<evidence type="ECO:0000256" key="2">
    <source>
        <dbReference type="PROSITE-ProRule" id="PRU00169"/>
    </source>
</evidence>
<dbReference type="CDD" id="cd00156">
    <property type="entry name" value="REC"/>
    <property type="match status" value="1"/>
</dbReference>
<dbReference type="EMBL" id="BJYE01000010">
    <property type="protein sequence ID" value="GEN56575.1"/>
    <property type="molecule type" value="Genomic_DNA"/>
</dbReference>
<evidence type="ECO:0000313" key="4">
    <source>
        <dbReference type="EMBL" id="GEN56575.1"/>
    </source>
</evidence>
<dbReference type="STRING" id="442899.SAMN05720591_10982"/>
<keyword evidence="1 2" id="KW-0597">Phosphoprotein</keyword>
<dbReference type="InterPro" id="IPR050595">
    <property type="entry name" value="Bact_response_regulator"/>
</dbReference>
<sequence>MKRLLVVDDEAVLRMLIVDSLEDLGCTIDEADNGQDALELVNQHVYDVIVLDYMMPGMTGIEFLEKVDKDRINTTAVIMLTAKAQEKDQQQAQEVGVDYFMKKPFSPMALCSVVEEFIHETD</sequence>
<dbReference type="PROSITE" id="PS50110">
    <property type="entry name" value="RESPONSE_REGULATORY"/>
    <property type="match status" value="1"/>
</dbReference>
<dbReference type="PANTHER" id="PTHR44591:SF3">
    <property type="entry name" value="RESPONSE REGULATORY DOMAIN-CONTAINING PROTEIN"/>
    <property type="match status" value="1"/>
</dbReference>
<gene>
    <name evidence="4" type="ORF">HAL01_10390</name>
</gene>
<dbReference type="PANTHER" id="PTHR44591">
    <property type="entry name" value="STRESS RESPONSE REGULATOR PROTEIN 1"/>
    <property type="match status" value="1"/>
</dbReference>
<dbReference type="RefSeq" id="WP_089801120.1">
    <property type="nucleotide sequence ID" value="NZ_BJYE01000010.1"/>
</dbReference>
<dbReference type="GO" id="GO:0000160">
    <property type="term" value="P:phosphorelay signal transduction system"/>
    <property type="evidence" value="ECO:0007669"/>
    <property type="project" value="InterPro"/>
</dbReference>
<dbReference type="SUPFAM" id="SSF52172">
    <property type="entry name" value="CheY-like"/>
    <property type="match status" value="1"/>
</dbReference>
<dbReference type="OrthoDB" id="9797769at2"/>
<feature type="domain" description="Response regulatory" evidence="3">
    <location>
        <begin position="3"/>
        <end position="118"/>
    </location>
</feature>
<dbReference type="Gene3D" id="3.40.50.2300">
    <property type="match status" value="1"/>
</dbReference>
<protein>
    <recommendedName>
        <fullName evidence="3">Response regulatory domain-containing protein</fullName>
    </recommendedName>
</protein>
<organism evidence="4 5">
    <name type="scientific">Halolactibacillus alkaliphilus</name>
    <dbReference type="NCBI Taxonomy" id="442899"/>
    <lineage>
        <taxon>Bacteria</taxon>
        <taxon>Bacillati</taxon>
        <taxon>Bacillota</taxon>
        <taxon>Bacilli</taxon>
        <taxon>Bacillales</taxon>
        <taxon>Bacillaceae</taxon>
        <taxon>Halolactibacillus</taxon>
    </lineage>
</organism>
<dbReference type="Proteomes" id="UP000321400">
    <property type="component" value="Unassembled WGS sequence"/>
</dbReference>
<reference evidence="4 5" key="1">
    <citation type="submission" date="2019-07" db="EMBL/GenBank/DDBJ databases">
        <title>Whole genome shotgun sequence of Halolactibacillus alkaliphilus NBRC 103919.</title>
        <authorList>
            <person name="Hosoyama A."/>
            <person name="Uohara A."/>
            <person name="Ohji S."/>
            <person name="Ichikawa N."/>
        </authorList>
    </citation>
    <scope>NUCLEOTIDE SEQUENCE [LARGE SCALE GENOMIC DNA]</scope>
    <source>
        <strain evidence="4 5">NBRC 103919</strain>
    </source>
</reference>
<evidence type="ECO:0000313" key="5">
    <source>
        <dbReference type="Proteomes" id="UP000321400"/>
    </source>
</evidence>
<evidence type="ECO:0000259" key="3">
    <source>
        <dbReference type="PROSITE" id="PS50110"/>
    </source>
</evidence>
<dbReference type="InterPro" id="IPR001789">
    <property type="entry name" value="Sig_transdc_resp-reg_receiver"/>
</dbReference>
<proteinExistence type="predicted"/>
<comment type="caution">
    <text evidence="4">The sequence shown here is derived from an EMBL/GenBank/DDBJ whole genome shotgun (WGS) entry which is preliminary data.</text>
</comment>
<feature type="modified residue" description="4-aspartylphosphate" evidence="2">
    <location>
        <position position="52"/>
    </location>
</feature>
<dbReference type="AlphaFoldDB" id="A0A511X0V6"/>
<dbReference type="SMART" id="SM00448">
    <property type="entry name" value="REC"/>
    <property type="match status" value="1"/>
</dbReference>
<accession>A0A511X0V6</accession>
<keyword evidence="5" id="KW-1185">Reference proteome</keyword>
<dbReference type="Pfam" id="PF00072">
    <property type="entry name" value="Response_reg"/>
    <property type="match status" value="1"/>
</dbReference>
<name>A0A511X0V6_9BACI</name>